<keyword evidence="1" id="KW-1185">Reference proteome</keyword>
<dbReference type="RefSeq" id="XP_024878455.1">
    <property type="nucleotide sequence ID" value="XM_025022687.1"/>
</dbReference>
<evidence type="ECO:0000313" key="2">
    <source>
        <dbReference type="RefSeq" id="XP_024878455.1"/>
    </source>
</evidence>
<evidence type="ECO:0000313" key="1">
    <source>
        <dbReference type="Proteomes" id="UP000504618"/>
    </source>
</evidence>
<dbReference type="Proteomes" id="UP000504618">
    <property type="component" value="Unplaced"/>
</dbReference>
<organism evidence="1 2">
    <name type="scientific">Temnothorax curvispinosus</name>
    <dbReference type="NCBI Taxonomy" id="300111"/>
    <lineage>
        <taxon>Eukaryota</taxon>
        <taxon>Metazoa</taxon>
        <taxon>Ecdysozoa</taxon>
        <taxon>Arthropoda</taxon>
        <taxon>Hexapoda</taxon>
        <taxon>Insecta</taxon>
        <taxon>Pterygota</taxon>
        <taxon>Neoptera</taxon>
        <taxon>Endopterygota</taxon>
        <taxon>Hymenoptera</taxon>
        <taxon>Apocrita</taxon>
        <taxon>Aculeata</taxon>
        <taxon>Formicoidea</taxon>
        <taxon>Formicidae</taxon>
        <taxon>Myrmicinae</taxon>
        <taxon>Temnothorax</taxon>
    </lineage>
</organism>
<sequence length="466" mass="53990">MSDNIDDEVVVVEIATAKKYVKTLISKLPDMINDKPEVMMRRYKHVLTMSENTIMANYFVNHPNILQEMLNAVNSKPDVVEIVICIINNVCSKDETMILIIGNDLSFVSSILSHLKSKHELLQLSVLRFLKVAVHTIRNNCAPSWLRCASGHLKKNESLGRSIFVILEFEFTESNEKLIETVIDLVKEMAETKLNRSANDNSNQSNFLEEIHVNGVSININDIIYKITIRCKQMVEWKRKREKQINLELTYNWLSIMTIMKTKIAVFYNELNLHGLIVECLVCVFDPYREVLLSELITDKRPKIIDLISKYAYLLPYLEYNLSHRINNILMRTISSLKIVLGVVSKTLKSDSDKFLDALENDNKLTILLYDPAYSISNPKATRLLNLQSSLPNLLRNLEEAWLNMIKHLYKSSIKDLVLLIEPFYDEKDYFLQLLVHKRILDEKSVKKIENKINKIILLFGVNEEK</sequence>
<accession>A0A6J1QCI0</accession>
<reference evidence="2" key="1">
    <citation type="submission" date="2025-08" db="UniProtKB">
        <authorList>
            <consortium name="RefSeq"/>
        </authorList>
    </citation>
    <scope>IDENTIFICATION</scope>
    <source>
        <tissue evidence="2">Whole body</tissue>
    </source>
</reference>
<dbReference type="AlphaFoldDB" id="A0A6J1QCI0"/>
<dbReference type="GeneID" id="112458867"/>
<proteinExistence type="predicted"/>
<gene>
    <name evidence="2" type="primary">LOC112458867</name>
</gene>
<name>A0A6J1QCI0_9HYME</name>
<protein>
    <submittedName>
        <fullName evidence="2">Uncharacterized protein LOC112458867</fullName>
    </submittedName>
</protein>